<reference evidence="1" key="1">
    <citation type="submission" date="2023-05" db="EMBL/GenBank/DDBJ databases">
        <title>Genome and transcriptome analyses reveal genes involved in the formation of fine ridges on petal epidermal cells in Hibiscus trionum.</title>
        <authorList>
            <person name="Koshimizu S."/>
            <person name="Masuda S."/>
            <person name="Ishii T."/>
            <person name="Shirasu K."/>
            <person name="Hoshino A."/>
            <person name="Arita M."/>
        </authorList>
    </citation>
    <scope>NUCLEOTIDE SEQUENCE</scope>
    <source>
        <strain evidence="1">Hamamatsu line</strain>
    </source>
</reference>
<sequence>MALLAFNPLPSLSSSPFSSCSASLPIVILPISRLRVKAVGYHPLKCSIGAQFVPRKKRSMVTMKTSAESTDGEQQEMEEGMHQCLCCSSRRFGDLICIVGLQEFKVLHVQTIKKLIERANATRSIDTTTSRVIYGVQREGVKLSFLVCYLDFGELQESVFLVNLV</sequence>
<name>A0A9W7HDV6_HIBTR</name>
<proteinExistence type="predicted"/>
<protein>
    <submittedName>
        <fullName evidence="1">Uncharacterized protein</fullName>
    </submittedName>
</protein>
<keyword evidence="2" id="KW-1185">Reference proteome</keyword>
<dbReference type="OrthoDB" id="782293at2759"/>
<evidence type="ECO:0000313" key="1">
    <source>
        <dbReference type="EMBL" id="GMI75810.1"/>
    </source>
</evidence>
<organism evidence="1 2">
    <name type="scientific">Hibiscus trionum</name>
    <name type="common">Flower of an hour</name>
    <dbReference type="NCBI Taxonomy" id="183268"/>
    <lineage>
        <taxon>Eukaryota</taxon>
        <taxon>Viridiplantae</taxon>
        <taxon>Streptophyta</taxon>
        <taxon>Embryophyta</taxon>
        <taxon>Tracheophyta</taxon>
        <taxon>Spermatophyta</taxon>
        <taxon>Magnoliopsida</taxon>
        <taxon>eudicotyledons</taxon>
        <taxon>Gunneridae</taxon>
        <taxon>Pentapetalae</taxon>
        <taxon>rosids</taxon>
        <taxon>malvids</taxon>
        <taxon>Malvales</taxon>
        <taxon>Malvaceae</taxon>
        <taxon>Malvoideae</taxon>
        <taxon>Hibiscus</taxon>
    </lineage>
</organism>
<dbReference type="EMBL" id="BSYR01000012">
    <property type="protein sequence ID" value="GMI75810.1"/>
    <property type="molecule type" value="Genomic_DNA"/>
</dbReference>
<dbReference type="Proteomes" id="UP001165190">
    <property type="component" value="Unassembled WGS sequence"/>
</dbReference>
<gene>
    <name evidence="1" type="ORF">HRI_001250300</name>
</gene>
<comment type="caution">
    <text evidence="1">The sequence shown here is derived from an EMBL/GenBank/DDBJ whole genome shotgun (WGS) entry which is preliminary data.</text>
</comment>
<accession>A0A9W7HDV6</accession>
<dbReference type="AlphaFoldDB" id="A0A9W7HDV6"/>
<evidence type="ECO:0000313" key="2">
    <source>
        <dbReference type="Proteomes" id="UP001165190"/>
    </source>
</evidence>